<feature type="compositionally biased region" description="Pro residues" evidence="1">
    <location>
        <begin position="57"/>
        <end position="76"/>
    </location>
</feature>
<feature type="compositionally biased region" description="Polar residues" evidence="1">
    <location>
        <begin position="89"/>
        <end position="102"/>
    </location>
</feature>
<evidence type="ECO:0000313" key="2">
    <source>
        <dbReference type="EMBL" id="KAJ8452458.1"/>
    </source>
</evidence>
<feature type="region of interest" description="Disordered" evidence="1">
    <location>
        <begin position="57"/>
        <end position="159"/>
    </location>
</feature>
<dbReference type="AlphaFoldDB" id="A0A9Q1QRB4"/>
<accession>A0A9Q1QRB4</accession>
<keyword evidence="3" id="KW-1185">Reference proteome</keyword>
<proteinExistence type="predicted"/>
<name>A0A9Q1QRB4_9CARY</name>
<comment type="caution">
    <text evidence="2">The sequence shown here is derived from an EMBL/GenBank/DDBJ whole genome shotgun (WGS) entry which is preliminary data.</text>
</comment>
<feature type="compositionally biased region" description="Polar residues" evidence="1">
    <location>
        <begin position="147"/>
        <end position="159"/>
    </location>
</feature>
<protein>
    <submittedName>
        <fullName evidence="2">Uncharacterized protein</fullName>
    </submittedName>
</protein>
<dbReference type="Proteomes" id="UP001153076">
    <property type="component" value="Unassembled WGS sequence"/>
</dbReference>
<organism evidence="2 3">
    <name type="scientific">Carnegiea gigantea</name>
    <dbReference type="NCBI Taxonomy" id="171969"/>
    <lineage>
        <taxon>Eukaryota</taxon>
        <taxon>Viridiplantae</taxon>
        <taxon>Streptophyta</taxon>
        <taxon>Embryophyta</taxon>
        <taxon>Tracheophyta</taxon>
        <taxon>Spermatophyta</taxon>
        <taxon>Magnoliopsida</taxon>
        <taxon>eudicotyledons</taxon>
        <taxon>Gunneridae</taxon>
        <taxon>Pentapetalae</taxon>
        <taxon>Caryophyllales</taxon>
        <taxon>Cactineae</taxon>
        <taxon>Cactaceae</taxon>
        <taxon>Cactoideae</taxon>
        <taxon>Echinocereeae</taxon>
        <taxon>Carnegiea</taxon>
    </lineage>
</organism>
<gene>
    <name evidence="2" type="ORF">Cgig2_000047</name>
</gene>
<sequence>MKNAVILLLTKKTIRKRRGKNKGTGRTFRASLDGLTPTCHRLKGRLPLRWLSFHPPAWPPSPLPIVRPSSSPPLAQPLPETGLQKSAPRATTPTTQRYSNEARSAGTALEIRSAQQLPQPRRAHSSSIGPENPSEEATGERQPHVGLTQSGRQRIQPSP</sequence>
<evidence type="ECO:0000313" key="3">
    <source>
        <dbReference type="Proteomes" id="UP001153076"/>
    </source>
</evidence>
<dbReference type="EMBL" id="JAKOGI010000004">
    <property type="protein sequence ID" value="KAJ8452458.1"/>
    <property type="molecule type" value="Genomic_DNA"/>
</dbReference>
<reference evidence="2" key="1">
    <citation type="submission" date="2022-04" db="EMBL/GenBank/DDBJ databases">
        <title>Carnegiea gigantea Genome sequencing and assembly v2.</title>
        <authorList>
            <person name="Copetti D."/>
            <person name="Sanderson M.J."/>
            <person name="Burquez A."/>
            <person name="Wojciechowski M.F."/>
        </authorList>
    </citation>
    <scope>NUCLEOTIDE SEQUENCE</scope>
    <source>
        <strain evidence="2">SGP5-SGP5p</strain>
        <tissue evidence="2">Aerial part</tissue>
    </source>
</reference>
<evidence type="ECO:0000256" key="1">
    <source>
        <dbReference type="SAM" id="MobiDB-lite"/>
    </source>
</evidence>